<dbReference type="InterPro" id="IPR010982">
    <property type="entry name" value="Lambda_DNA-bd_dom_sf"/>
</dbReference>
<accession>A0ABQ1IRI2</accession>
<name>A0ABQ1IRI2_9PROT</name>
<evidence type="ECO:0000256" key="1">
    <source>
        <dbReference type="ARBA" id="ARBA00023125"/>
    </source>
</evidence>
<gene>
    <name evidence="3" type="ORF">GCM10011505_33190</name>
</gene>
<dbReference type="NCBIfam" id="TIGR02607">
    <property type="entry name" value="antidote_HigA"/>
    <property type="match status" value="1"/>
</dbReference>
<dbReference type="Proteomes" id="UP000603352">
    <property type="component" value="Unassembled WGS sequence"/>
</dbReference>
<keyword evidence="1" id="KW-0238">DNA-binding</keyword>
<keyword evidence="4" id="KW-1185">Reference proteome</keyword>
<proteinExistence type="predicted"/>
<comment type="caution">
    <text evidence="3">The sequence shown here is derived from an EMBL/GenBank/DDBJ whole genome shotgun (WGS) entry which is preliminary data.</text>
</comment>
<evidence type="ECO:0000313" key="4">
    <source>
        <dbReference type="Proteomes" id="UP000603352"/>
    </source>
</evidence>
<dbReference type="SUPFAM" id="SSF47413">
    <property type="entry name" value="lambda repressor-like DNA-binding domains"/>
    <property type="match status" value="1"/>
</dbReference>
<dbReference type="Pfam" id="PF01381">
    <property type="entry name" value="HTH_3"/>
    <property type="match status" value="1"/>
</dbReference>
<dbReference type="CDD" id="cd00093">
    <property type="entry name" value="HTH_XRE"/>
    <property type="match status" value="1"/>
</dbReference>
<dbReference type="PANTHER" id="PTHR36924:SF1">
    <property type="entry name" value="ANTITOXIN HIGA-1"/>
    <property type="match status" value="1"/>
</dbReference>
<protein>
    <submittedName>
        <fullName evidence="3">Transcriptional regulator</fullName>
    </submittedName>
</protein>
<dbReference type="PANTHER" id="PTHR36924">
    <property type="entry name" value="ANTITOXIN HIGA-1"/>
    <property type="match status" value="1"/>
</dbReference>
<dbReference type="EMBL" id="BMDZ01000042">
    <property type="protein sequence ID" value="GGB49450.1"/>
    <property type="molecule type" value="Genomic_DNA"/>
</dbReference>
<dbReference type="SMART" id="SM00530">
    <property type="entry name" value="HTH_XRE"/>
    <property type="match status" value="1"/>
</dbReference>
<dbReference type="InterPro" id="IPR013430">
    <property type="entry name" value="Toxin_antidote_HigA"/>
</dbReference>
<dbReference type="InterPro" id="IPR001387">
    <property type="entry name" value="Cro/C1-type_HTH"/>
</dbReference>
<dbReference type="Gene3D" id="1.10.260.40">
    <property type="entry name" value="lambda repressor-like DNA-binding domains"/>
    <property type="match status" value="1"/>
</dbReference>
<dbReference type="PROSITE" id="PS50943">
    <property type="entry name" value="HTH_CROC1"/>
    <property type="match status" value="1"/>
</dbReference>
<evidence type="ECO:0000259" key="2">
    <source>
        <dbReference type="PROSITE" id="PS50943"/>
    </source>
</evidence>
<reference evidence="4" key="1">
    <citation type="journal article" date="2019" name="Int. J. Syst. Evol. Microbiol.">
        <title>The Global Catalogue of Microorganisms (GCM) 10K type strain sequencing project: providing services to taxonomists for standard genome sequencing and annotation.</title>
        <authorList>
            <consortium name="The Broad Institute Genomics Platform"/>
            <consortium name="The Broad Institute Genome Sequencing Center for Infectious Disease"/>
            <person name="Wu L."/>
            <person name="Ma J."/>
        </authorList>
    </citation>
    <scope>NUCLEOTIDE SEQUENCE [LARGE SCALE GENOMIC DNA]</scope>
    <source>
        <strain evidence="4">CGMCC 1.10188</strain>
    </source>
</reference>
<evidence type="ECO:0000313" key="3">
    <source>
        <dbReference type="EMBL" id="GGB49450.1"/>
    </source>
</evidence>
<feature type="domain" description="HTH cro/C1-type" evidence="2">
    <location>
        <begin position="29"/>
        <end position="74"/>
    </location>
</feature>
<sequence>MTAMQGIRMKMPGHPGGFLKSEILEPLSLSVTDAARVLGVTRPALSALLNQRAQLSPEMALRIEKAFGVSMDTLMRMQTNYDIARARLHADELDVLPYAGRRDVAEPPA</sequence>
<organism evidence="3 4">
    <name type="scientific">Tistrella bauzanensis</name>
    <dbReference type="NCBI Taxonomy" id="657419"/>
    <lineage>
        <taxon>Bacteria</taxon>
        <taxon>Pseudomonadati</taxon>
        <taxon>Pseudomonadota</taxon>
        <taxon>Alphaproteobacteria</taxon>
        <taxon>Geminicoccales</taxon>
        <taxon>Geminicoccaceae</taxon>
        <taxon>Tistrella</taxon>
    </lineage>
</organism>
<dbReference type="RefSeq" id="WP_188579868.1">
    <property type="nucleotide sequence ID" value="NZ_BMDZ01000042.1"/>
</dbReference>